<sequence>MCLHTEILRVFVVQELKRSRYLQSYKFDQDLITDAKSKLLGDG</sequence>
<name>A0A0A9ETC4_ARUDO</name>
<reference evidence="1" key="1">
    <citation type="submission" date="2014-09" db="EMBL/GenBank/DDBJ databases">
        <authorList>
            <person name="Magalhaes I.L.F."/>
            <person name="Oliveira U."/>
            <person name="Santos F.R."/>
            <person name="Vidigal T.H.D.A."/>
            <person name="Brescovit A.D."/>
            <person name="Santos A.J."/>
        </authorList>
    </citation>
    <scope>NUCLEOTIDE SEQUENCE</scope>
    <source>
        <tissue evidence="1">Shoot tissue taken approximately 20 cm above the soil surface</tissue>
    </source>
</reference>
<organism evidence="1">
    <name type="scientific">Arundo donax</name>
    <name type="common">Giant reed</name>
    <name type="synonym">Donax arundinaceus</name>
    <dbReference type="NCBI Taxonomy" id="35708"/>
    <lineage>
        <taxon>Eukaryota</taxon>
        <taxon>Viridiplantae</taxon>
        <taxon>Streptophyta</taxon>
        <taxon>Embryophyta</taxon>
        <taxon>Tracheophyta</taxon>
        <taxon>Spermatophyta</taxon>
        <taxon>Magnoliopsida</taxon>
        <taxon>Liliopsida</taxon>
        <taxon>Poales</taxon>
        <taxon>Poaceae</taxon>
        <taxon>PACMAD clade</taxon>
        <taxon>Arundinoideae</taxon>
        <taxon>Arundineae</taxon>
        <taxon>Arundo</taxon>
    </lineage>
</organism>
<proteinExistence type="predicted"/>
<dbReference type="AlphaFoldDB" id="A0A0A9ETC4"/>
<evidence type="ECO:0000313" key="1">
    <source>
        <dbReference type="EMBL" id="JAE02254.1"/>
    </source>
</evidence>
<accession>A0A0A9ETC4</accession>
<reference evidence="1" key="2">
    <citation type="journal article" date="2015" name="Data Brief">
        <title>Shoot transcriptome of the giant reed, Arundo donax.</title>
        <authorList>
            <person name="Barrero R.A."/>
            <person name="Guerrero F.D."/>
            <person name="Moolhuijzen P."/>
            <person name="Goolsby J.A."/>
            <person name="Tidwell J."/>
            <person name="Bellgard S.E."/>
            <person name="Bellgard M.I."/>
        </authorList>
    </citation>
    <scope>NUCLEOTIDE SEQUENCE</scope>
    <source>
        <tissue evidence="1">Shoot tissue taken approximately 20 cm above the soil surface</tissue>
    </source>
</reference>
<protein>
    <submittedName>
        <fullName evidence="1">Uncharacterized protein</fullName>
    </submittedName>
</protein>
<dbReference type="EMBL" id="GBRH01195642">
    <property type="protein sequence ID" value="JAE02254.1"/>
    <property type="molecule type" value="Transcribed_RNA"/>
</dbReference>